<comment type="caution">
    <text evidence="3">The sequence shown here is derived from an EMBL/GenBank/DDBJ whole genome shotgun (WGS) entry which is preliminary data.</text>
</comment>
<dbReference type="PANTHER" id="PTHR42754:SF1">
    <property type="entry name" value="LIPOPROTEIN"/>
    <property type="match status" value="1"/>
</dbReference>
<dbReference type="Pfam" id="PF18911">
    <property type="entry name" value="PKD_4"/>
    <property type="match status" value="1"/>
</dbReference>
<evidence type="ECO:0000259" key="2">
    <source>
        <dbReference type="PROSITE" id="PS50093"/>
    </source>
</evidence>
<dbReference type="CDD" id="cd00146">
    <property type="entry name" value="PKD"/>
    <property type="match status" value="1"/>
</dbReference>
<dbReference type="Pfam" id="PF18962">
    <property type="entry name" value="Por_Secre_tail"/>
    <property type="match status" value="1"/>
</dbReference>
<dbReference type="InterPro" id="IPR022409">
    <property type="entry name" value="PKD/Chitinase_dom"/>
</dbReference>
<dbReference type="RefSeq" id="WP_150030904.1">
    <property type="nucleotide sequence ID" value="NZ_VWSH01000001.1"/>
</dbReference>
<organism evidence="3 4">
    <name type="scientific">Taibaiella lutea</name>
    <dbReference type="NCBI Taxonomy" id="2608001"/>
    <lineage>
        <taxon>Bacteria</taxon>
        <taxon>Pseudomonadati</taxon>
        <taxon>Bacteroidota</taxon>
        <taxon>Chitinophagia</taxon>
        <taxon>Chitinophagales</taxon>
        <taxon>Chitinophagaceae</taxon>
        <taxon>Taibaiella</taxon>
    </lineage>
</organism>
<dbReference type="EMBL" id="VWSH01000001">
    <property type="protein sequence ID" value="KAA5536333.1"/>
    <property type="molecule type" value="Genomic_DNA"/>
</dbReference>
<dbReference type="AlphaFoldDB" id="A0A5M6CMQ4"/>
<dbReference type="PRINTS" id="PR00313">
    <property type="entry name" value="CABNDNGRPT"/>
</dbReference>
<reference evidence="3 4" key="1">
    <citation type="submission" date="2019-09" db="EMBL/GenBank/DDBJ databases">
        <title>Genome sequence and assembly of Taibaiella sp.</title>
        <authorList>
            <person name="Chhetri G."/>
        </authorList>
    </citation>
    <scope>NUCLEOTIDE SEQUENCE [LARGE SCALE GENOMIC DNA]</scope>
    <source>
        <strain evidence="3 4">KVB11</strain>
    </source>
</reference>
<dbReference type="PANTHER" id="PTHR42754">
    <property type="entry name" value="ENDOGLUCANASE"/>
    <property type="match status" value="1"/>
</dbReference>
<name>A0A5M6CMQ4_9BACT</name>
<dbReference type="InterPro" id="IPR013783">
    <property type="entry name" value="Ig-like_fold"/>
</dbReference>
<gene>
    <name evidence="3" type="ORF">F0919_01295</name>
</gene>
<feature type="signal peptide" evidence="1">
    <location>
        <begin position="1"/>
        <end position="24"/>
    </location>
</feature>
<dbReference type="InterPro" id="IPR035986">
    <property type="entry name" value="PKD_dom_sf"/>
</dbReference>
<keyword evidence="1" id="KW-0732">Signal</keyword>
<feature type="chain" id="PRO_5024394537" evidence="1">
    <location>
        <begin position="25"/>
        <end position="616"/>
    </location>
</feature>
<dbReference type="Gene3D" id="2.60.40.10">
    <property type="entry name" value="Immunoglobulins"/>
    <property type="match status" value="1"/>
</dbReference>
<dbReference type="PROSITE" id="PS50093">
    <property type="entry name" value="PKD"/>
    <property type="match status" value="1"/>
</dbReference>
<proteinExistence type="predicted"/>
<keyword evidence="4" id="KW-1185">Reference proteome</keyword>
<sequence>MRTSFIYRVLFSLLWIIQAFSAMAQVPVIQWQKSLGGSGNDYANSVQQTTDGGYIVAGYTASVDGDVSGNHGGNDMWVVKLDNTGNIQWKKALGGSGDDVGTYVQQTADGGYIIAGNTTSNDGDVSGNHGNSDAWVVKLNSAGNIQWQKTYGGLSNEAANSVQQLADGGYMLGCSALSEYGGDIIGSHGANEGWMVKISPVGVIEWSLCLGGLSYDYARQVKQTADGGFIMGGYGSSVDGDLIGNHGNMDFWIVKLDNIQERQWKKTFGGTGTDILSSVTQTTDGGFIAAGHVYSQDGDIAGSGFHGPYLNDYWIIKLDTAGALQWKKALGGSGNDLAQSIQQTTDGGYIVFGYSTSNDGDVSGNNGYVDYWIVKLNSNGTIQWQKSLGGTGQEGYNNIPNEVDGAHSIQQTTDGGFILAGYSKSNDGDVSGNHGNFDYWVVKLGNCLLPQPAFTYTNSDNVYNFNYTGSNPYTSIGWDFGDNTPVSNNPNPTHTYTASGSYTVCVFVTNDCGSDTSCQIIKAQGPTPPPPTGINNVPGFANISIYPNPTTREVIIDNSEAGTVLDIYNTTGSLVLHFLLKGHKDNVNVSSLSLGIYQMRFTDKEGRQGSSMFVKQ</sequence>
<dbReference type="Proteomes" id="UP000323632">
    <property type="component" value="Unassembled WGS sequence"/>
</dbReference>
<evidence type="ECO:0000256" key="1">
    <source>
        <dbReference type="SAM" id="SignalP"/>
    </source>
</evidence>
<dbReference type="SUPFAM" id="SSF49299">
    <property type="entry name" value="PKD domain"/>
    <property type="match status" value="1"/>
</dbReference>
<evidence type="ECO:0000313" key="4">
    <source>
        <dbReference type="Proteomes" id="UP000323632"/>
    </source>
</evidence>
<protein>
    <submittedName>
        <fullName evidence="3">PKD domain-containing protein</fullName>
    </submittedName>
</protein>
<dbReference type="NCBIfam" id="TIGR04183">
    <property type="entry name" value="Por_Secre_tail"/>
    <property type="match status" value="1"/>
</dbReference>
<evidence type="ECO:0000313" key="3">
    <source>
        <dbReference type="EMBL" id="KAA5536333.1"/>
    </source>
</evidence>
<dbReference type="SMART" id="SM00089">
    <property type="entry name" value="PKD"/>
    <property type="match status" value="1"/>
</dbReference>
<accession>A0A5M6CMQ4</accession>
<feature type="domain" description="PKD" evidence="2">
    <location>
        <begin position="471"/>
        <end position="517"/>
    </location>
</feature>
<dbReference type="InterPro" id="IPR026444">
    <property type="entry name" value="Secre_tail"/>
</dbReference>
<dbReference type="InterPro" id="IPR000601">
    <property type="entry name" value="PKD_dom"/>
</dbReference>